<evidence type="ECO:0000313" key="2">
    <source>
        <dbReference type="Proteomes" id="UP000509510"/>
    </source>
</evidence>
<evidence type="ECO:0008006" key="3">
    <source>
        <dbReference type="Google" id="ProtNLM"/>
    </source>
</evidence>
<dbReference type="InterPro" id="IPR023198">
    <property type="entry name" value="PGP-like_dom2"/>
</dbReference>
<keyword evidence="2" id="KW-1185">Reference proteome</keyword>
<protein>
    <recommendedName>
        <fullName evidence="3">HAD-like protein</fullName>
    </recommendedName>
</protein>
<evidence type="ECO:0000313" key="1">
    <source>
        <dbReference type="EMBL" id="QKX57680.1"/>
    </source>
</evidence>
<dbReference type="OrthoDB" id="2012566at2759"/>
<dbReference type="Gene3D" id="1.10.150.240">
    <property type="entry name" value="Putative phosphatase, domain 2"/>
    <property type="match status" value="1"/>
</dbReference>
<dbReference type="SUPFAM" id="SSF56784">
    <property type="entry name" value="HAD-like"/>
    <property type="match status" value="1"/>
</dbReference>
<dbReference type="Gene3D" id="3.40.50.1000">
    <property type="entry name" value="HAD superfamily/HAD-like"/>
    <property type="match status" value="1"/>
</dbReference>
<name>A0A7H8QUJ9_TALRU</name>
<dbReference type="Proteomes" id="UP000509510">
    <property type="component" value="Chromosome II"/>
</dbReference>
<dbReference type="PANTHER" id="PTHR43611">
    <property type="entry name" value="ALPHA-D-GLUCOSE 1-PHOSPHATE PHOSPHATASE"/>
    <property type="match status" value="1"/>
</dbReference>
<dbReference type="NCBIfam" id="TIGR01509">
    <property type="entry name" value="HAD-SF-IA-v3"/>
    <property type="match status" value="1"/>
</dbReference>
<gene>
    <name evidence="1" type="ORF">TRUGW13939_04798</name>
</gene>
<proteinExistence type="predicted"/>
<dbReference type="GeneID" id="55992298"/>
<dbReference type="InterPro" id="IPR006439">
    <property type="entry name" value="HAD-SF_hydro_IA"/>
</dbReference>
<organism evidence="1 2">
    <name type="scientific">Talaromyces rugulosus</name>
    <name type="common">Penicillium rugulosum</name>
    <dbReference type="NCBI Taxonomy" id="121627"/>
    <lineage>
        <taxon>Eukaryota</taxon>
        <taxon>Fungi</taxon>
        <taxon>Dikarya</taxon>
        <taxon>Ascomycota</taxon>
        <taxon>Pezizomycotina</taxon>
        <taxon>Eurotiomycetes</taxon>
        <taxon>Eurotiomycetidae</taxon>
        <taxon>Eurotiales</taxon>
        <taxon>Trichocomaceae</taxon>
        <taxon>Talaromyces</taxon>
        <taxon>Talaromyces sect. Islandici</taxon>
    </lineage>
</organism>
<dbReference type="RefSeq" id="XP_035343858.1">
    <property type="nucleotide sequence ID" value="XM_035487965.1"/>
</dbReference>
<reference evidence="2" key="1">
    <citation type="submission" date="2020-06" db="EMBL/GenBank/DDBJ databases">
        <title>A chromosome-scale genome assembly of Talaromyces rugulosus W13939.</title>
        <authorList>
            <person name="Wang B."/>
            <person name="Guo L."/>
            <person name="Ye K."/>
            <person name="Wang L."/>
        </authorList>
    </citation>
    <scope>NUCLEOTIDE SEQUENCE [LARGE SCALE GENOMIC DNA]</scope>
    <source>
        <strain evidence="2">W13939</strain>
    </source>
</reference>
<accession>A0A7H8QUJ9</accession>
<dbReference type="PANTHER" id="PTHR43611:SF3">
    <property type="entry name" value="FLAVIN MONONUCLEOTIDE HYDROLASE 1, CHLOROPLATIC"/>
    <property type="match status" value="1"/>
</dbReference>
<sequence>MAIQKFESTYTAVLLELFNVVVKTSLDELTAVPRLAYQSLICYSSTLQYQRNEISYDEYKRHLEAEWNLPPRVIDTMFAQVRGTMTVNTDLLEQLRRLKTTTGGRLQIYAVSNASEKDYAHIRSLPVDWTIFDHIFTSAEMGMRKPELRCFRHVLQSTSKSPHEIIFIDPEPENVLTAQSLGMKGIKSTSAAEIEQILHNLILDPLSRARSFLQQHAKQLHSVCENGTIMKENFAQLLILEATGDKTLIELEHKDKSSTWNFFIGTPIFTKSNFPDDLDTTSMATTVLGIEEKEAHQLLDRMLQYVNQDGLILTFFTDRKNRIDPVVCVNVLTLFYTYGRGHELAPTLEWIRQVVIKRAYMHGTPFYPNPEQFLFFLGRLLRHVPHLGGIFEELRQLLRERLKERLGLPADPIALVMRLISCNEMGIRDVRGMNRLLAMQCVDGGWEPGAMYTYASKNISIGNRGVSTVFAIQAIEGYRKRF</sequence>
<dbReference type="KEGG" id="trg:TRUGW13939_04798"/>
<dbReference type="GO" id="GO:0016791">
    <property type="term" value="F:phosphatase activity"/>
    <property type="evidence" value="ECO:0007669"/>
    <property type="project" value="UniProtKB-ARBA"/>
</dbReference>
<dbReference type="InterPro" id="IPR036412">
    <property type="entry name" value="HAD-like_sf"/>
</dbReference>
<dbReference type="AlphaFoldDB" id="A0A7H8QUJ9"/>
<dbReference type="EMBL" id="CP055899">
    <property type="protein sequence ID" value="QKX57680.1"/>
    <property type="molecule type" value="Genomic_DNA"/>
</dbReference>
<dbReference type="InterPro" id="IPR023214">
    <property type="entry name" value="HAD_sf"/>
</dbReference>